<dbReference type="SUPFAM" id="SSF69593">
    <property type="entry name" value="Glycerol-3-phosphate (1)-acyltransferase"/>
    <property type="match status" value="1"/>
</dbReference>
<accession>A0A381U2I7</accession>
<dbReference type="PANTHER" id="PTHR10434">
    <property type="entry name" value="1-ACYL-SN-GLYCEROL-3-PHOSPHATE ACYLTRANSFERASE"/>
    <property type="match status" value="1"/>
</dbReference>
<gene>
    <name evidence="4" type="ORF">METZ01_LOCUS75294</name>
</gene>
<reference evidence="4" key="1">
    <citation type="submission" date="2018-05" db="EMBL/GenBank/DDBJ databases">
        <authorList>
            <person name="Lanie J.A."/>
            <person name="Ng W.-L."/>
            <person name="Kazmierczak K.M."/>
            <person name="Andrzejewski T.M."/>
            <person name="Davidsen T.M."/>
            <person name="Wayne K.J."/>
            <person name="Tettelin H."/>
            <person name="Glass J.I."/>
            <person name="Rusch D."/>
            <person name="Podicherti R."/>
            <person name="Tsui H.-C.T."/>
            <person name="Winkler M.E."/>
        </authorList>
    </citation>
    <scope>NUCLEOTIDE SEQUENCE</scope>
</reference>
<evidence type="ECO:0000313" key="4">
    <source>
        <dbReference type="EMBL" id="SVA22440.1"/>
    </source>
</evidence>
<keyword evidence="1" id="KW-0808">Transferase</keyword>
<dbReference type="InterPro" id="IPR002123">
    <property type="entry name" value="Plipid/glycerol_acylTrfase"/>
</dbReference>
<keyword evidence="2" id="KW-0012">Acyltransferase</keyword>
<organism evidence="4">
    <name type="scientific">marine metagenome</name>
    <dbReference type="NCBI Taxonomy" id="408172"/>
    <lineage>
        <taxon>unclassified sequences</taxon>
        <taxon>metagenomes</taxon>
        <taxon>ecological metagenomes</taxon>
    </lineage>
</organism>
<dbReference type="SMART" id="SM00563">
    <property type="entry name" value="PlsC"/>
    <property type="match status" value="1"/>
</dbReference>
<dbReference type="Pfam" id="PF01553">
    <property type="entry name" value="Acyltransferase"/>
    <property type="match status" value="1"/>
</dbReference>
<dbReference type="CDD" id="cd07989">
    <property type="entry name" value="LPLAT_AGPAT-like"/>
    <property type="match status" value="1"/>
</dbReference>
<dbReference type="GO" id="GO:0003841">
    <property type="term" value="F:1-acylglycerol-3-phosphate O-acyltransferase activity"/>
    <property type="evidence" value="ECO:0007669"/>
    <property type="project" value="TreeGrafter"/>
</dbReference>
<dbReference type="PANTHER" id="PTHR10434:SF40">
    <property type="entry name" value="1-ACYL-SN-GLYCEROL-3-PHOSPHATE ACYLTRANSFERASE"/>
    <property type="match status" value="1"/>
</dbReference>
<evidence type="ECO:0000256" key="1">
    <source>
        <dbReference type="ARBA" id="ARBA00022679"/>
    </source>
</evidence>
<evidence type="ECO:0000256" key="2">
    <source>
        <dbReference type="ARBA" id="ARBA00023315"/>
    </source>
</evidence>
<dbReference type="AlphaFoldDB" id="A0A381U2I7"/>
<sequence>VSGKENVPPVGPLIVVSNHLSNIDPSIVAVSVSRRLKFLAKSSLFMGPFLSALLRWYGAYPLNRDRIDVTSFKWALNQLRQDGVILIFPEGTRSKGSMIKAKPGVARLVQMSDATILPVAITGTEHIGNVMRVVHPTGNIKVNIGSPFSLPKIDGTIDSAILKSMTDMIMERISILLPENYRGVYKINKRGKTK</sequence>
<proteinExistence type="predicted"/>
<dbReference type="GO" id="GO:0006654">
    <property type="term" value="P:phosphatidic acid biosynthetic process"/>
    <property type="evidence" value="ECO:0007669"/>
    <property type="project" value="TreeGrafter"/>
</dbReference>
<feature type="domain" description="Phospholipid/glycerol acyltransferase" evidence="3">
    <location>
        <begin position="13"/>
        <end position="124"/>
    </location>
</feature>
<dbReference type="EMBL" id="UINC01005614">
    <property type="protein sequence ID" value="SVA22440.1"/>
    <property type="molecule type" value="Genomic_DNA"/>
</dbReference>
<name>A0A381U2I7_9ZZZZ</name>
<feature type="non-terminal residue" evidence="4">
    <location>
        <position position="1"/>
    </location>
</feature>
<evidence type="ECO:0000259" key="3">
    <source>
        <dbReference type="SMART" id="SM00563"/>
    </source>
</evidence>
<protein>
    <recommendedName>
        <fullName evidence="3">Phospholipid/glycerol acyltransferase domain-containing protein</fullName>
    </recommendedName>
</protein>